<keyword evidence="2" id="KW-1185">Reference proteome</keyword>
<accession>A0A016X113</accession>
<comment type="caution">
    <text evidence="1">The sequence shown here is derived from an EMBL/GenBank/DDBJ whole genome shotgun (WGS) entry which is preliminary data.</text>
</comment>
<evidence type="ECO:0000313" key="1">
    <source>
        <dbReference type="EMBL" id="EYC45769.1"/>
    </source>
</evidence>
<evidence type="ECO:0000313" key="2">
    <source>
        <dbReference type="Proteomes" id="UP000024635"/>
    </source>
</evidence>
<name>A0A016X113_9BILA</name>
<gene>
    <name evidence="1" type="primary">Acey_s0417.g1104</name>
    <name evidence="1" type="ORF">Y032_0417g1104</name>
</gene>
<proteinExistence type="predicted"/>
<dbReference type="AlphaFoldDB" id="A0A016X113"/>
<dbReference type="Proteomes" id="UP000024635">
    <property type="component" value="Unassembled WGS sequence"/>
</dbReference>
<dbReference type="EMBL" id="JARK01000017">
    <property type="protein sequence ID" value="EYC45769.1"/>
    <property type="molecule type" value="Genomic_DNA"/>
</dbReference>
<sequence>MGGRPGLWAARSALLGRPDRLPQLKKNAPPTQKVGGAMGVLAAHHPHESLRNGRRVPLIAPMVYAARFCNKNVKKRGSNCGKLVHRVTLPCLIALNT</sequence>
<protein>
    <submittedName>
        <fullName evidence="1">Uncharacterized protein</fullName>
    </submittedName>
</protein>
<organism evidence="1 2">
    <name type="scientific">Ancylostoma ceylanicum</name>
    <dbReference type="NCBI Taxonomy" id="53326"/>
    <lineage>
        <taxon>Eukaryota</taxon>
        <taxon>Metazoa</taxon>
        <taxon>Ecdysozoa</taxon>
        <taxon>Nematoda</taxon>
        <taxon>Chromadorea</taxon>
        <taxon>Rhabditida</taxon>
        <taxon>Rhabditina</taxon>
        <taxon>Rhabditomorpha</taxon>
        <taxon>Strongyloidea</taxon>
        <taxon>Ancylostomatidae</taxon>
        <taxon>Ancylostomatinae</taxon>
        <taxon>Ancylostoma</taxon>
    </lineage>
</organism>
<reference evidence="2" key="1">
    <citation type="journal article" date="2015" name="Nat. Genet.">
        <title>The genome and transcriptome of the zoonotic hookworm Ancylostoma ceylanicum identify infection-specific gene families.</title>
        <authorList>
            <person name="Schwarz E.M."/>
            <person name="Hu Y."/>
            <person name="Antoshechkin I."/>
            <person name="Miller M.M."/>
            <person name="Sternberg P.W."/>
            <person name="Aroian R.V."/>
        </authorList>
    </citation>
    <scope>NUCLEOTIDE SEQUENCE</scope>
    <source>
        <strain evidence="2">HY135</strain>
    </source>
</reference>